<dbReference type="PANTHER" id="PTHR46111">
    <property type="entry name" value="RIBOSOMAL RNA SMALL SUBUNIT METHYLTRANSFERASE I"/>
    <property type="match status" value="1"/>
</dbReference>
<keyword evidence="1 6" id="KW-0963">Cytoplasm</keyword>
<organism evidence="9 10">
    <name type="scientific">Larsenimonas suaedae</name>
    <dbReference type="NCBI Taxonomy" id="1851019"/>
    <lineage>
        <taxon>Bacteria</taxon>
        <taxon>Pseudomonadati</taxon>
        <taxon>Pseudomonadota</taxon>
        <taxon>Gammaproteobacteria</taxon>
        <taxon>Oceanospirillales</taxon>
        <taxon>Halomonadaceae</taxon>
        <taxon>Larsenimonas</taxon>
    </lineage>
</organism>
<dbReference type="Pfam" id="PF23016">
    <property type="entry name" value="RsmI_C"/>
    <property type="match status" value="1"/>
</dbReference>
<accession>A0ABU1GUM3</accession>
<reference evidence="9 10" key="1">
    <citation type="submission" date="2023-04" db="EMBL/GenBank/DDBJ databases">
        <title>A long-awaited taxogenomic arrangement of the family Halomonadaceae.</title>
        <authorList>
            <person name="De La Haba R."/>
            <person name="Chuvochina M."/>
            <person name="Wittouck S."/>
            <person name="Arahal D.R."/>
            <person name="Sanchez-Porro C."/>
            <person name="Hugenholtz P."/>
            <person name="Ventosa A."/>
        </authorList>
    </citation>
    <scope>NUCLEOTIDE SEQUENCE [LARGE SCALE GENOMIC DNA]</scope>
    <source>
        <strain evidence="9 10">DSM 22428</strain>
    </source>
</reference>
<dbReference type="Gene3D" id="3.30.950.10">
    <property type="entry name" value="Methyltransferase, Cobalt-precorrin-4 Transmethylase, Domain 2"/>
    <property type="match status" value="1"/>
</dbReference>
<keyword evidence="2 6" id="KW-0698">rRNA processing</keyword>
<comment type="subcellular location">
    <subcellularLocation>
        <location evidence="6">Cytoplasm</location>
    </subcellularLocation>
</comment>
<evidence type="ECO:0000256" key="5">
    <source>
        <dbReference type="ARBA" id="ARBA00022691"/>
    </source>
</evidence>
<protein>
    <recommendedName>
        <fullName evidence="6">Ribosomal RNA small subunit methyltransferase I</fullName>
        <ecNumber evidence="6">2.1.1.198</ecNumber>
    </recommendedName>
    <alternativeName>
        <fullName evidence="6">16S rRNA 2'-O-ribose C1402 methyltransferase</fullName>
    </alternativeName>
    <alternativeName>
        <fullName evidence="6">rRNA (cytidine-2'-O-)-methyltransferase RsmI</fullName>
    </alternativeName>
</protein>
<dbReference type="EMBL" id="JARWAO010000003">
    <property type="protein sequence ID" value="MDR5895739.1"/>
    <property type="molecule type" value="Genomic_DNA"/>
</dbReference>
<evidence type="ECO:0000256" key="4">
    <source>
        <dbReference type="ARBA" id="ARBA00022679"/>
    </source>
</evidence>
<dbReference type="InterPro" id="IPR014777">
    <property type="entry name" value="4pyrrole_Mease_sub1"/>
</dbReference>
<dbReference type="GO" id="GO:0032259">
    <property type="term" value="P:methylation"/>
    <property type="evidence" value="ECO:0007669"/>
    <property type="project" value="UniProtKB-KW"/>
</dbReference>
<gene>
    <name evidence="6 9" type="primary">rsmI</name>
    <name evidence="9" type="ORF">QC825_06610</name>
</gene>
<evidence type="ECO:0000256" key="6">
    <source>
        <dbReference type="HAMAP-Rule" id="MF_01877"/>
    </source>
</evidence>
<dbReference type="InterPro" id="IPR035996">
    <property type="entry name" value="4pyrrol_Methylase_sf"/>
</dbReference>
<dbReference type="HAMAP" id="MF_01877">
    <property type="entry name" value="16SrRNA_methyltr_I"/>
    <property type="match status" value="1"/>
</dbReference>
<dbReference type="NCBIfam" id="TIGR00096">
    <property type="entry name" value="16S rRNA (cytidine(1402)-2'-O)-methyltransferase"/>
    <property type="match status" value="1"/>
</dbReference>
<evidence type="ECO:0000259" key="8">
    <source>
        <dbReference type="Pfam" id="PF23016"/>
    </source>
</evidence>
<keyword evidence="10" id="KW-1185">Reference proteome</keyword>
<dbReference type="Gene3D" id="3.40.1010.10">
    <property type="entry name" value="Cobalt-precorrin-4 Transmethylase, Domain 1"/>
    <property type="match status" value="1"/>
</dbReference>
<evidence type="ECO:0000256" key="3">
    <source>
        <dbReference type="ARBA" id="ARBA00022603"/>
    </source>
</evidence>
<dbReference type="RefSeq" id="WP_251589566.1">
    <property type="nucleotide sequence ID" value="NZ_JAMLJI010000001.1"/>
</dbReference>
<dbReference type="InterPro" id="IPR008189">
    <property type="entry name" value="rRNA_ssu_MeTfrase_I"/>
</dbReference>
<dbReference type="PANTHER" id="PTHR46111:SF1">
    <property type="entry name" value="RIBOSOMAL RNA SMALL SUBUNIT METHYLTRANSFERASE I"/>
    <property type="match status" value="1"/>
</dbReference>
<comment type="similarity">
    <text evidence="6">Belongs to the methyltransferase superfamily. RsmI family.</text>
</comment>
<comment type="catalytic activity">
    <reaction evidence="6">
        <text>cytidine(1402) in 16S rRNA + S-adenosyl-L-methionine = 2'-O-methylcytidine(1402) in 16S rRNA + S-adenosyl-L-homocysteine + H(+)</text>
        <dbReference type="Rhea" id="RHEA:42924"/>
        <dbReference type="Rhea" id="RHEA-COMP:10285"/>
        <dbReference type="Rhea" id="RHEA-COMP:10286"/>
        <dbReference type="ChEBI" id="CHEBI:15378"/>
        <dbReference type="ChEBI" id="CHEBI:57856"/>
        <dbReference type="ChEBI" id="CHEBI:59789"/>
        <dbReference type="ChEBI" id="CHEBI:74495"/>
        <dbReference type="ChEBI" id="CHEBI:82748"/>
        <dbReference type="EC" id="2.1.1.198"/>
    </reaction>
</comment>
<feature type="domain" description="RsmI HTH" evidence="8">
    <location>
        <begin position="239"/>
        <end position="282"/>
    </location>
</feature>
<dbReference type="PROSITE" id="PS01296">
    <property type="entry name" value="RSMI"/>
    <property type="match status" value="1"/>
</dbReference>
<dbReference type="Proteomes" id="UP001269375">
    <property type="component" value="Unassembled WGS sequence"/>
</dbReference>
<evidence type="ECO:0000313" key="10">
    <source>
        <dbReference type="Proteomes" id="UP001269375"/>
    </source>
</evidence>
<comment type="caution">
    <text evidence="9">The sequence shown here is derived from an EMBL/GenBank/DDBJ whole genome shotgun (WGS) entry which is preliminary data.</text>
</comment>
<proteinExistence type="inferred from homology"/>
<keyword evidence="3 6" id="KW-0489">Methyltransferase</keyword>
<dbReference type="EC" id="2.1.1.198" evidence="6"/>
<dbReference type="InterPro" id="IPR018063">
    <property type="entry name" value="SAM_MeTrfase_RsmI_CS"/>
</dbReference>
<keyword evidence="5 6" id="KW-0949">S-adenosyl-L-methionine</keyword>
<dbReference type="InterPro" id="IPR000878">
    <property type="entry name" value="4pyrrol_Mease"/>
</dbReference>
<evidence type="ECO:0000256" key="2">
    <source>
        <dbReference type="ARBA" id="ARBA00022552"/>
    </source>
</evidence>
<dbReference type="InterPro" id="IPR014776">
    <property type="entry name" value="4pyrrole_Mease_sub2"/>
</dbReference>
<dbReference type="SUPFAM" id="SSF53790">
    <property type="entry name" value="Tetrapyrrole methylase"/>
    <property type="match status" value="1"/>
</dbReference>
<name>A0ABU1GUM3_9GAMM</name>
<comment type="function">
    <text evidence="6">Catalyzes the 2'-O-methylation of the ribose of cytidine 1402 (C1402) in 16S rRNA.</text>
</comment>
<evidence type="ECO:0000313" key="9">
    <source>
        <dbReference type="EMBL" id="MDR5895739.1"/>
    </source>
</evidence>
<dbReference type="GO" id="GO:0008168">
    <property type="term" value="F:methyltransferase activity"/>
    <property type="evidence" value="ECO:0007669"/>
    <property type="project" value="UniProtKB-KW"/>
</dbReference>
<evidence type="ECO:0000259" key="7">
    <source>
        <dbReference type="Pfam" id="PF00590"/>
    </source>
</evidence>
<feature type="domain" description="Tetrapyrrole methylase" evidence="7">
    <location>
        <begin position="9"/>
        <end position="207"/>
    </location>
</feature>
<dbReference type="InterPro" id="IPR053910">
    <property type="entry name" value="RsmI_HTH"/>
</dbReference>
<evidence type="ECO:0000256" key="1">
    <source>
        <dbReference type="ARBA" id="ARBA00022490"/>
    </source>
</evidence>
<sequence>MTHLSEGALYVVATPIGNLDDMSARALKILSEVDLVAAEDTRHSARLLAHFDIRTPLLSLHEHNEAARVETLVERVQKGERIALISDAGTPLISDPGYKVVNALRASDCAVVPVPGPCALIAALSAAGLPSDAFSFHGFAPSKSTARRALLETFISAQGTQILYESPHRIRHLLEEGGDVLPERQWVLARELTKTFETFLKGTPAELVARLEEDANQGRGEFVVLIAGTSQDKAAKTRADIDADRLLEALIEEGVGVKQAAAIAARLLGGRKKQWYQTLLDRQ</sequence>
<dbReference type="PIRSF" id="PIRSF005917">
    <property type="entry name" value="MTase_YraL"/>
    <property type="match status" value="1"/>
</dbReference>
<dbReference type="CDD" id="cd11648">
    <property type="entry name" value="RsmI"/>
    <property type="match status" value="1"/>
</dbReference>
<keyword evidence="4 6" id="KW-0808">Transferase</keyword>
<dbReference type="Pfam" id="PF00590">
    <property type="entry name" value="TP_methylase"/>
    <property type="match status" value="1"/>
</dbReference>